<comment type="caution">
    <text evidence="2">The sequence shown here is derived from an EMBL/GenBank/DDBJ whole genome shotgun (WGS) entry which is preliminary data.</text>
</comment>
<feature type="region of interest" description="Disordered" evidence="1">
    <location>
        <begin position="462"/>
        <end position="509"/>
    </location>
</feature>
<name>A0A8T0H507_CERPU</name>
<keyword evidence="3" id="KW-1185">Reference proteome</keyword>
<protein>
    <submittedName>
        <fullName evidence="2">Uncharacterized protein</fullName>
    </submittedName>
</protein>
<evidence type="ECO:0000313" key="2">
    <source>
        <dbReference type="EMBL" id="KAG0566330.1"/>
    </source>
</evidence>
<feature type="compositionally biased region" description="Low complexity" evidence="1">
    <location>
        <begin position="591"/>
        <end position="601"/>
    </location>
</feature>
<evidence type="ECO:0000256" key="1">
    <source>
        <dbReference type="SAM" id="MobiDB-lite"/>
    </source>
</evidence>
<feature type="compositionally biased region" description="Polar residues" evidence="1">
    <location>
        <begin position="719"/>
        <end position="729"/>
    </location>
</feature>
<feature type="compositionally biased region" description="Low complexity" evidence="1">
    <location>
        <begin position="561"/>
        <end position="578"/>
    </location>
</feature>
<organism evidence="2 3">
    <name type="scientific">Ceratodon purpureus</name>
    <name type="common">Fire moss</name>
    <name type="synonym">Dicranum purpureum</name>
    <dbReference type="NCBI Taxonomy" id="3225"/>
    <lineage>
        <taxon>Eukaryota</taxon>
        <taxon>Viridiplantae</taxon>
        <taxon>Streptophyta</taxon>
        <taxon>Embryophyta</taxon>
        <taxon>Bryophyta</taxon>
        <taxon>Bryophytina</taxon>
        <taxon>Bryopsida</taxon>
        <taxon>Dicranidae</taxon>
        <taxon>Pseudoditrichales</taxon>
        <taxon>Ditrichaceae</taxon>
        <taxon>Ceratodon</taxon>
    </lineage>
</organism>
<dbReference type="Proteomes" id="UP000822688">
    <property type="component" value="Chromosome 7"/>
</dbReference>
<feature type="region of interest" description="Disordered" evidence="1">
    <location>
        <begin position="515"/>
        <end position="534"/>
    </location>
</feature>
<feature type="compositionally biased region" description="Polar residues" evidence="1">
    <location>
        <begin position="462"/>
        <end position="473"/>
    </location>
</feature>
<dbReference type="PANTHER" id="PTHR34371">
    <property type="entry name" value="OS01G0551000 PROTEIN"/>
    <property type="match status" value="1"/>
</dbReference>
<evidence type="ECO:0000313" key="3">
    <source>
        <dbReference type="Proteomes" id="UP000822688"/>
    </source>
</evidence>
<feature type="compositionally biased region" description="Polar residues" evidence="1">
    <location>
        <begin position="612"/>
        <end position="632"/>
    </location>
</feature>
<feature type="compositionally biased region" description="Polar residues" evidence="1">
    <location>
        <begin position="138"/>
        <end position="147"/>
    </location>
</feature>
<feature type="compositionally biased region" description="Basic and acidic residues" evidence="1">
    <location>
        <begin position="10"/>
        <end position="24"/>
    </location>
</feature>
<dbReference type="PANTHER" id="PTHR34371:SF26">
    <property type="entry name" value="DUF4005 DOMAIN-CONTAINING PROTEIN"/>
    <property type="match status" value="1"/>
</dbReference>
<accession>A0A8T0H507</accession>
<feature type="compositionally biased region" description="Polar residues" evidence="1">
    <location>
        <begin position="738"/>
        <end position="751"/>
    </location>
</feature>
<feature type="region of interest" description="Disordered" evidence="1">
    <location>
        <begin position="1"/>
        <end position="25"/>
    </location>
</feature>
<sequence length="885" mass="97291">MRSHTSSSEAPRRGHEPVHERRQVNVDVNVVDAAAGWPLGRHGKHSTCSGEGAMASKAGNSVDHFKERHGATAQMSSRPTEEQSFDALAHEVEELIQRQPQFAFLKPCRQLEKHYTNRRDAGKCHAGDSSFRHGGSGSTVTEAQAPTQKEVCAASSAQGRDAHQRLDLRTQLGTAQLGPEQVGAKPRRESRRKLEDNSAAAQCWLRDSDAKPGSTTIRDLLSTDVEQGLRDPAPDHHVRVLNHHDATGMTSSSDPSLVSVSFKCEESERPQSISAAAQRALARKLSRDGIELNSFVEAKSESQGAKSARVKGKIAKEHQDISLQASPRRSVSERFSGRGHFHRNSGERIWRISSTRCSIHEKEAHIDLVAPAAAKFLVETSDSPLYTGAKHYNASPPAVAVPFKWEDAPGRAKLETATRKPNTLQLPPRLAVPLQRTGDSFSRDLRVSVVSHPLAGFFPCMTASSPSRPQQHDPTWLHHQRASKGMQPKQSHPHHGQETLPKSGDRCTNARKLNKSFSQPLASTGQSQNPKPRRLFSSELKSSHPWMQQGGHGGVPPPDPTSILHSSRQSSSSRTYLSCELDASTPRTAGSKSSSSVSYESIGEDFDHDESVSPNFFTNKPHSFDSQTTDAETPTFRSFAPPANGTSHGRRAHSHRSEGVKGLLKLCKSHGNCLGKSKSRAQRLGPLYSPEVWAPTLATYFQRLDVNNEPAISSSLLEKQGAPTSSGYLNSKGEPIPINNTQQTTTATESPEVSPDRPTRLPYKMPTVAEQERAARYPHRNSNSRAGRGHARSSMDLCPSPAYTAALEMLSPAVNLMASRRHRGARNSPWPGSPKPHRRVQFILSICKTLKRVLFRQQPRRSVIGTRLMYYDDRAPTTFQFSKPN</sequence>
<feature type="region of interest" description="Disordered" evidence="1">
    <location>
        <begin position="119"/>
        <end position="199"/>
    </location>
</feature>
<feature type="compositionally biased region" description="Polar residues" evidence="1">
    <location>
        <begin position="515"/>
        <end position="530"/>
    </location>
</feature>
<feature type="region of interest" description="Disordered" evidence="1">
    <location>
        <begin position="543"/>
        <end position="632"/>
    </location>
</feature>
<dbReference type="AlphaFoldDB" id="A0A8T0H507"/>
<dbReference type="EMBL" id="CM026428">
    <property type="protein sequence ID" value="KAG0566330.1"/>
    <property type="molecule type" value="Genomic_DNA"/>
</dbReference>
<reference evidence="2" key="1">
    <citation type="submission" date="2020-06" db="EMBL/GenBank/DDBJ databases">
        <title>WGS assembly of Ceratodon purpureus strain R40.</title>
        <authorList>
            <person name="Carey S.B."/>
            <person name="Jenkins J."/>
            <person name="Shu S."/>
            <person name="Lovell J.T."/>
            <person name="Sreedasyam A."/>
            <person name="Maumus F."/>
            <person name="Tiley G.P."/>
            <person name="Fernandez-Pozo N."/>
            <person name="Barry K."/>
            <person name="Chen C."/>
            <person name="Wang M."/>
            <person name="Lipzen A."/>
            <person name="Daum C."/>
            <person name="Saski C.A."/>
            <person name="Payton A.C."/>
            <person name="Mcbreen J.C."/>
            <person name="Conrad R.E."/>
            <person name="Kollar L.M."/>
            <person name="Olsson S."/>
            <person name="Huttunen S."/>
            <person name="Landis J.B."/>
            <person name="Wickett N.J."/>
            <person name="Johnson M.G."/>
            <person name="Rensing S.A."/>
            <person name="Grimwood J."/>
            <person name="Schmutz J."/>
            <person name="Mcdaniel S.F."/>
        </authorList>
    </citation>
    <scope>NUCLEOTIDE SEQUENCE</scope>
    <source>
        <strain evidence="2">R40</strain>
    </source>
</reference>
<gene>
    <name evidence="2" type="ORF">KC19_7G055300</name>
</gene>
<feature type="region of interest" description="Disordered" evidence="1">
    <location>
        <begin position="719"/>
        <end position="795"/>
    </location>
</feature>
<proteinExistence type="predicted"/>